<evidence type="ECO:0000256" key="1">
    <source>
        <dbReference type="SAM" id="MobiDB-lite"/>
    </source>
</evidence>
<dbReference type="PANTHER" id="PTHR33877:SF1">
    <property type="entry name" value="TYPE IV METHYL-DIRECTED RESTRICTION ENZYME ECOKMCRA"/>
    <property type="match status" value="1"/>
</dbReference>
<sequence length="183" mass="20305">MLRKADNVTMTHQVRFWKKAAPARLSIGANTYQVGRLTSAEFSGIQHRQMQYPMSVTTIEGRKYWQFQNQYYWDDEGLSAVQVHALLTPRQTGRQRQHGTTPATADLSVTPPNAAVLTAVSDDAKQYIWARDDGRCRKCGATADLQLDHIIPLAKGGSRNADNLQVLCCSCNRAKTSGLPAGR</sequence>
<dbReference type="SMART" id="SM00507">
    <property type="entry name" value="HNHc"/>
    <property type="match status" value="1"/>
</dbReference>
<dbReference type="Proteomes" id="UP000523000">
    <property type="component" value="Unassembled WGS sequence"/>
</dbReference>
<organism evidence="3 4">
    <name type="scientific">Paeniglutamicibacter cryotolerans</name>
    <dbReference type="NCBI Taxonomy" id="670079"/>
    <lineage>
        <taxon>Bacteria</taxon>
        <taxon>Bacillati</taxon>
        <taxon>Actinomycetota</taxon>
        <taxon>Actinomycetes</taxon>
        <taxon>Micrococcales</taxon>
        <taxon>Micrococcaceae</taxon>
        <taxon>Paeniglutamicibacter</taxon>
    </lineage>
</organism>
<dbReference type="CDD" id="cd00085">
    <property type="entry name" value="HNHc"/>
    <property type="match status" value="1"/>
</dbReference>
<dbReference type="GO" id="GO:0003676">
    <property type="term" value="F:nucleic acid binding"/>
    <property type="evidence" value="ECO:0007669"/>
    <property type="project" value="InterPro"/>
</dbReference>
<comment type="caution">
    <text evidence="3">The sequence shown here is derived from an EMBL/GenBank/DDBJ whole genome shotgun (WGS) entry which is preliminary data.</text>
</comment>
<feature type="compositionally biased region" description="Polar residues" evidence="1">
    <location>
        <begin position="89"/>
        <end position="103"/>
    </location>
</feature>
<dbReference type="RefSeq" id="WP_221184674.1">
    <property type="nucleotide sequence ID" value="NZ_BAABGK010000089.1"/>
</dbReference>
<name>A0A839QUB3_9MICC</name>
<dbReference type="AlphaFoldDB" id="A0A839QUB3"/>
<protein>
    <recommendedName>
        <fullName evidence="2">HNH nuclease domain-containing protein</fullName>
    </recommendedName>
</protein>
<proteinExistence type="predicted"/>
<dbReference type="EMBL" id="JACHVS010000002">
    <property type="protein sequence ID" value="MBB2996862.1"/>
    <property type="molecule type" value="Genomic_DNA"/>
</dbReference>
<feature type="domain" description="HNH nuclease" evidence="2">
    <location>
        <begin position="123"/>
        <end position="173"/>
    </location>
</feature>
<dbReference type="Pfam" id="PF01844">
    <property type="entry name" value="HNH"/>
    <property type="match status" value="1"/>
</dbReference>
<evidence type="ECO:0000313" key="3">
    <source>
        <dbReference type="EMBL" id="MBB2996862.1"/>
    </source>
</evidence>
<dbReference type="PANTHER" id="PTHR33877">
    <property type="entry name" value="SLL1193 PROTEIN"/>
    <property type="match status" value="1"/>
</dbReference>
<evidence type="ECO:0000259" key="2">
    <source>
        <dbReference type="SMART" id="SM00507"/>
    </source>
</evidence>
<accession>A0A839QUB3</accession>
<keyword evidence="4" id="KW-1185">Reference proteome</keyword>
<dbReference type="InterPro" id="IPR052892">
    <property type="entry name" value="NA-targeting_endonuclease"/>
</dbReference>
<dbReference type="Gene3D" id="1.10.30.50">
    <property type="match status" value="1"/>
</dbReference>
<dbReference type="InterPro" id="IPR003615">
    <property type="entry name" value="HNH_nuc"/>
</dbReference>
<feature type="region of interest" description="Disordered" evidence="1">
    <location>
        <begin position="89"/>
        <end position="108"/>
    </location>
</feature>
<gene>
    <name evidence="3" type="ORF">E9229_003109</name>
</gene>
<dbReference type="InterPro" id="IPR002711">
    <property type="entry name" value="HNH"/>
</dbReference>
<dbReference type="GO" id="GO:0004519">
    <property type="term" value="F:endonuclease activity"/>
    <property type="evidence" value="ECO:0007669"/>
    <property type="project" value="InterPro"/>
</dbReference>
<evidence type="ECO:0000313" key="4">
    <source>
        <dbReference type="Proteomes" id="UP000523000"/>
    </source>
</evidence>
<reference evidence="3 4" key="1">
    <citation type="submission" date="2020-08" db="EMBL/GenBank/DDBJ databases">
        <title>Sequencing the genomes of 1000 actinobacteria strains.</title>
        <authorList>
            <person name="Klenk H.-P."/>
        </authorList>
    </citation>
    <scope>NUCLEOTIDE SEQUENCE [LARGE SCALE GENOMIC DNA]</scope>
    <source>
        <strain evidence="3 4">DSM 22826</strain>
    </source>
</reference>
<dbReference type="GO" id="GO:0008270">
    <property type="term" value="F:zinc ion binding"/>
    <property type="evidence" value="ECO:0007669"/>
    <property type="project" value="InterPro"/>
</dbReference>